<evidence type="ECO:0000313" key="4">
    <source>
        <dbReference type="EMBL" id="MBD3586293.1"/>
    </source>
</evidence>
<reference evidence="4 5" key="1">
    <citation type="submission" date="2020-04" db="EMBL/GenBank/DDBJ databases">
        <title>Salinimonas sp. HHU 13199.</title>
        <authorList>
            <person name="Cui X."/>
            <person name="Zhang D."/>
        </authorList>
    </citation>
    <scope>NUCLEOTIDE SEQUENCE [LARGE SCALE GENOMIC DNA]</scope>
    <source>
        <strain evidence="4 5">HHU 13199</strain>
    </source>
</reference>
<comment type="caution">
    <text evidence="4">The sequence shown here is derived from an EMBL/GenBank/DDBJ whole genome shotgun (WGS) entry which is preliminary data.</text>
</comment>
<dbReference type="RefSeq" id="WP_191025107.1">
    <property type="nucleotide sequence ID" value="NZ_JABBXD010000005.1"/>
</dbReference>
<evidence type="ECO:0000313" key="5">
    <source>
        <dbReference type="Proteomes" id="UP000624419"/>
    </source>
</evidence>
<organism evidence="4 5">
    <name type="scientific">Salinimonas profundi</name>
    <dbReference type="NCBI Taxonomy" id="2729140"/>
    <lineage>
        <taxon>Bacteria</taxon>
        <taxon>Pseudomonadati</taxon>
        <taxon>Pseudomonadota</taxon>
        <taxon>Gammaproteobacteria</taxon>
        <taxon>Alteromonadales</taxon>
        <taxon>Alteromonadaceae</taxon>
        <taxon>Alteromonas/Salinimonas group</taxon>
        <taxon>Salinimonas</taxon>
    </lineage>
</organism>
<name>A0ABR8LJA4_9ALTE</name>
<dbReference type="CDD" id="cd16352">
    <property type="entry name" value="CheD"/>
    <property type="match status" value="1"/>
</dbReference>
<dbReference type="PANTHER" id="PTHR35147:SF2">
    <property type="entry name" value="CHEMORECEPTOR GLUTAMINE DEAMIDASE CHED-RELATED"/>
    <property type="match status" value="1"/>
</dbReference>
<comment type="catalytic activity">
    <reaction evidence="3">
        <text>L-glutaminyl-[protein] + H2O = L-glutamyl-[protein] + NH4(+)</text>
        <dbReference type="Rhea" id="RHEA:16441"/>
        <dbReference type="Rhea" id="RHEA-COMP:10207"/>
        <dbReference type="Rhea" id="RHEA-COMP:10208"/>
        <dbReference type="ChEBI" id="CHEBI:15377"/>
        <dbReference type="ChEBI" id="CHEBI:28938"/>
        <dbReference type="ChEBI" id="CHEBI:29973"/>
        <dbReference type="ChEBI" id="CHEBI:30011"/>
        <dbReference type="EC" id="3.5.1.44"/>
    </reaction>
</comment>
<comment type="function">
    <text evidence="3">Probably deamidates glutamine residues to glutamate on methyl-accepting chemotaxis receptors (MCPs), playing an important role in chemotaxis.</text>
</comment>
<evidence type="ECO:0000256" key="3">
    <source>
        <dbReference type="HAMAP-Rule" id="MF_01440"/>
    </source>
</evidence>
<dbReference type="SUPFAM" id="SSF64438">
    <property type="entry name" value="CNF1/YfiH-like putative cysteine hydrolases"/>
    <property type="match status" value="1"/>
</dbReference>
<keyword evidence="1 3" id="KW-0145">Chemotaxis</keyword>
<comment type="similarity">
    <text evidence="3">Belongs to the CheD family.</text>
</comment>
<dbReference type="InterPro" id="IPR005659">
    <property type="entry name" value="Chemorcpt_Glu_NH3ase_CheD"/>
</dbReference>
<evidence type="ECO:0000256" key="1">
    <source>
        <dbReference type="ARBA" id="ARBA00022500"/>
    </source>
</evidence>
<dbReference type="EC" id="3.5.1.44" evidence="3"/>
<dbReference type="Gene3D" id="3.30.1330.200">
    <property type="match status" value="1"/>
</dbReference>
<dbReference type="PANTHER" id="PTHR35147">
    <property type="entry name" value="CHEMORECEPTOR GLUTAMINE DEAMIDASE CHED-RELATED"/>
    <property type="match status" value="1"/>
</dbReference>
<dbReference type="Proteomes" id="UP000624419">
    <property type="component" value="Unassembled WGS sequence"/>
</dbReference>
<evidence type="ECO:0000256" key="2">
    <source>
        <dbReference type="ARBA" id="ARBA00022801"/>
    </source>
</evidence>
<dbReference type="EMBL" id="JABBXD010000005">
    <property type="protein sequence ID" value="MBD3586293.1"/>
    <property type="molecule type" value="Genomic_DNA"/>
</dbReference>
<dbReference type="NCBIfam" id="NF010013">
    <property type="entry name" value="PRK13487.1"/>
    <property type="match status" value="1"/>
</dbReference>
<keyword evidence="5" id="KW-1185">Reference proteome</keyword>
<proteinExistence type="inferred from homology"/>
<sequence>MAEAAQERLSGLNIYYDNRFSRQAVKILPGEYFASNSATMIVTVLGSCVAACLRDCKNKVHGMNHFLLPTDYQDDNYKYGAPARYGMHAMELLINDMVRLGAERRNIQAKVFGGGSVMGKLTHSNVGEKNAEFVIDYLRTEHIPIQASDLLGEYPRKVYFIPESGEVRVKKIKRLHNTTILDRESIYQRKLKEQKTRTAFDLFNIESS</sequence>
<dbReference type="InterPro" id="IPR038592">
    <property type="entry name" value="CheD-like_sf"/>
</dbReference>
<protein>
    <recommendedName>
        <fullName evidence="3">Probable chemoreceptor glutamine deamidase CheD</fullName>
        <ecNumber evidence="3">3.5.1.44</ecNumber>
    </recommendedName>
</protein>
<dbReference type="Pfam" id="PF03975">
    <property type="entry name" value="CheD"/>
    <property type="match status" value="1"/>
</dbReference>
<keyword evidence="2 3" id="KW-0378">Hydrolase</keyword>
<gene>
    <name evidence="3 4" type="primary">cheD</name>
    <name evidence="4" type="ORF">HHX48_11130</name>
</gene>
<dbReference type="InterPro" id="IPR011324">
    <property type="entry name" value="Cytotoxic_necrot_fac-like_cat"/>
</dbReference>
<accession>A0ABR8LJA4</accession>
<dbReference type="HAMAP" id="MF_01440">
    <property type="entry name" value="CheD"/>
    <property type="match status" value="1"/>
</dbReference>